<feature type="active site" description="Nucleophile" evidence="3">
    <location>
        <position position="352"/>
    </location>
</feature>
<feature type="domain" description="GH26" evidence="5">
    <location>
        <begin position="106"/>
        <end position="411"/>
    </location>
</feature>
<dbReference type="RefSeq" id="WP_071805855.1">
    <property type="nucleotide sequence ID" value="NZ_MEIA01000144.1"/>
</dbReference>
<feature type="compositionally biased region" description="Low complexity" evidence="4">
    <location>
        <begin position="72"/>
        <end position="86"/>
    </location>
</feature>
<dbReference type="Gene3D" id="3.20.20.80">
    <property type="entry name" value="Glycosidases"/>
    <property type="match status" value="1"/>
</dbReference>
<dbReference type="PROSITE" id="PS51764">
    <property type="entry name" value="GH26"/>
    <property type="match status" value="1"/>
</dbReference>
<dbReference type="InterPro" id="IPR022790">
    <property type="entry name" value="GH26_dom"/>
</dbReference>
<keyword evidence="7" id="KW-1185">Reference proteome</keyword>
<reference evidence="6 7" key="1">
    <citation type="submission" date="2016-09" db="EMBL/GenBank/DDBJ databases">
        <title>Couchioplanes caeruleus draft genome sequence.</title>
        <authorList>
            <person name="Sheehan J."/>
            <person name="Caffrey P."/>
        </authorList>
    </citation>
    <scope>NUCLEOTIDE SEQUENCE [LARGE SCALE GENOMIC DNA]</scope>
    <source>
        <strain evidence="6 7">DSM 43634</strain>
    </source>
</reference>
<dbReference type="InterPro" id="IPR017853">
    <property type="entry name" value="GH"/>
</dbReference>
<gene>
    <name evidence="6" type="ORF">BG844_14495</name>
</gene>
<dbReference type="GO" id="GO:0004553">
    <property type="term" value="F:hydrolase activity, hydrolyzing O-glycosyl compounds"/>
    <property type="evidence" value="ECO:0007669"/>
    <property type="project" value="InterPro"/>
</dbReference>
<sequence length="429" mass="47050">MRRGPRRSRFLHLAAITTVFSISVVATLSWAWTGGVDQIGLPYGPDPVVLPGPAASSAPGASRGLPPPVEPGVPMLPGAPPASGAPSLPPSASPSAAGTASAGPAAPAPAGSCRTGKKLVPTCGVLWGVAPGAFTDTRGRQALARFEEKTERHQDVFHAYHRGNNQLFPTKEEVAIAREPGRERILFLNWKPRGTSWAKIAQGDKATDKFLDKLAAHIKKEFPEEFFFTVHHEAEDNVKEKAGSGYTAEDYSRMFRYVVQRLRADGVDNLVTVLVHMAYVPHTSQKWFSDMYPGDDVVDWIGFDTYAYSDPGYGHGDFDELLNRQSSARPTWPGFYNWATGKHPGKPLMVAEWGVWSSKKNPGHKAAFYREVGRQIRRFPQIRAMVHFDTPHNQEGRESSVDATPESLAAYRKLGKLPIFQVDLVTTLP</sequence>
<evidence type="ECO:0000256" key="2">
    <source>
        <dbReference type="ARBA" id="ARBA00023295"/>
    </source>
</evidence>
<comment type="similarity">
    <text evidence="3">Belongs to the glycosyl hydrolase 26 family.</text>
</comment>
<evidence type="ECO:0000256" key="1">
    <source>
        <dbReference type="ARBA" id="ARBA00022801"/>
    </source>
</evidence>
<evidence type="ECO:0000256" key="4">
    <source>
        <dbReference type="SAM" id="MobiDB-lite"/>
    </source>
</evidence>
<evidence type="ECO:0000313" key="7">
    <source>
        <dbReference type="Proteomes" id="UP000182486"/>
    </source>
</evidence>
<feature type="compositionally biased region" description="Low complexity" evidence="4">
    <location>
        <begin position="54"/>
        <end position="64"/>
    </location>
</feature>
<evidence type="ECO:0000256" key="3">
    <source>
        <dbReference type="PROSITE-ProRule" id="PRU01100"/>
    </source>
</evidence>
<comment type="caution">
    <text evidence="6">The sequence shown here is derived from an EMBL/GenBank/DDBJ whole genome shotgun (WGS) entry which is preliminary data.</text>
</comment>
<dbReference type="AlphaFoldDB" id="A0A1K0GMK1"/>
<name>A0A1K0GMK1_9ACTN</name>
<organism evidence="6 7">
    <name type="scientific">Couchioplanes caeruleus subsp. caeruleus</name>
    <dbReference type="NCBI Taxonomy" id="56427"/>
    <lineage>
        <taxon>Bacteria</taxon>
        <taxon>Bacillati</taxon>
        <taxon>Actinomycetota</taxon>
        <taxon>Actinomycetes</taxon>
        <taxon>Micromonosporales</taxon>
        <taxon>Micromonosporaceae</taxon>
        <taxon>Couchioplanes</taxon>
    </lineage>
</organism>
<feature type="active site" description="Proton donor" evidence="3">
    <location>
        <position position="233"/>
    </location>
</feature>
<feature type="region of interest" description="Disordered" evidence="4">
    <location>
        <begin position="54"/>
        <end position="114"/>
    </location>
</feature>
<accession>A0A1K0GMK1</accession>
<evidence type="ECO:0000313" key="6">
    <source>
        <dbReference type="EMBL" id="OJF13582.1"/>
    </source>
</evidence>
<protein>
    <submittedName>
        <fullName evidence="6">Endoglucanase</fullName>
    </submittedName>
</protein>
<feature type="compositionally biased region" description="Low complexity" evidence="4">
    <location>
        <begin position="93"/>
        <end position="112"/>
    </location>
</feature>
<dbReference type="SUPFAM" id="SSF51445">
    <property type="entry name" value="(Trans)glycosidases"/>
    <property type="match status" value="1"/>
</dbReference>
<keyword evidence="2 3" id="KW-0326">Glycosidase</keyword>
<proteinExistence type="inferred from homology"/>
<keyword evidence="1 3" id="KW-0378">Hydrolase</keyword>
<dbReference type="EMBL" id="MEIA01000144">
    <property type="protein sequence ID" value="OJF13582.1"/>
    <property type="molecule type" value="Genomic_DNA"/>
</dbReference>
<dbReference type="Pfam" id="PF02156">
    <property type="entry name" value="Glyco_hydro_26"/>
    <property type="match status" value="1"/>
</dbReference>
<evidence type="ECO:0000259" key="5">
    <source>
        <dbReference type="PROSITE" id="PS51764"/>
    </source>
</evidence>
<dbReference type="Proteomes" id="UP000182486">
    <property type="component" value="Unassembled WGS sequence"/>
</dbReference>